<keyword evidence="1" id="KW-0805">Transcription regulation</keyword>
<dbReference type="RefSeq" id="WP_175106119.1">
    <property type="nucleotide sequence ID" value="NZ_CADIKM010000018.1"/>
</dbReference>
<dbReference type="SUPFAM" id="SSF47413">
    <property type="entry name" value="lambda repressor-like DNA-binding domains"/>
    <property type="match status" value="1"/>
</dbReference>
<dbReference type="PANTHER" id="PTHR30146:SF138">
    <property type="entry name" value="TRANSCRIPTIONAL REGULATORY PROTEIN"/>
    <property type="match status" value="1"/>
</dbReference>
<evidence type="ECO:0000256" key="2">
    <source>
        <dbReference type="ARBA" id="ARBA00023125"/>
    </source>
</evidence>
<dbReference type="CDD" id="cd01392">
    <property type="entry name" value="HTH_LacI"/>
    <property type="match status" value="1"/>
</dbReference>
<name>A0A6S7BMX4_9BURK</name>
<feature type="domain" description="HTH lacI-type" evidence="4">
    <location>
        <begin position="7"/>
        <end position="63"/>
    </location>
</feature>
<dbReference type="EMBL" id="CADIKM010000018">
    <property type="protein sequence ID" value="CAB3793915.1"/>
    <property type="molecule type" value="Genomic_DNA"/>
</dbReference>
<keyword evidence="6" id="KW-1185">Reference proteome</keyword>
<accession>A0A6S7BMX4</accession>
<organism evidence="5 6">
    <name type="scientific">Pararobbsia alpina</name>
    <dbReference type="NCBI Taxonomy" id="621374"/>
    <lineage>
        <taxon>Bacteria</taxon>
        <taxon>Pseudomonadati</taxon>
        <taxon>Pseudomonadota</taxon>
        <taxon>Betaproteobacteria</taxon>
        <taxon>Burkholderiales</taxon>
        <taxon>Burkholderiaceae</taxon>
        <taxon>Pararobbsia</taxon>
    </lineage>
</organism>
<dbReference type="InterPro" id="IPR010982">
    <property type="entry name" value="Lambda_DNA-bd_dom_sf"/>
</dbReference>
<dbReference type="Pfam" id="PF00356">
    <property type="entry name" value="LacI"/>
    <property type="match status" value="1"/>
</dbReference>
<dbReference type="SMART" id="SM00354">
    <property type="entry name" value="HTH_LACI"/>
    <property type="match status" value="1"/>
</dbReference>
<dbReference type="SUPFAM" id="SSF53822">
    <property type="entry name" value="Periplasmic binding protein-like I"/>
    <property type="match status" value="1"/>
</dbReference>
<dbReference type="Proteomes" id="UP000494115">
    <property type="component" value="Unassembled WGS sequence"/>
</dbReference>
<dbReference type="Gene3D" id="3.40.50.2300">
    <property type="match status" value="2"/>
</dbReference>
<dbReference type="InterPro" id="IPR046335">
    <property type="entry name" value="LacI/GalR-like_sensor"/>
</dbReference>
<proteinExistence type="predicted"/>
<evidence type="ECO:0000259" key="4">
    <source>
        <dbReference type="PROSITE" id="PS50932"/>
    </source>
</evidence>
<dbReference type="GO" id="GO:0003700">
    <property type="term" value="F:DNA-binding transcription factor activity"/>
    <property type="evidence" value="ECO:0007669"/>
    <property type="project" value="TreeGrafter"/>
</dbReference>
<evidence type="ECO:0000256" key="3">
    <source>
        <dbReference type="ARBA" id="ARBA00023163"/>
    </source>
</evidence>
<dbReference type="PROSITE" id="PS50932">
    <property type="entry name" value="HTH_LACI_2"/>
    <property type="match status" value="1"/>
</dbReference>
<sequence length="345" mass="36812">MTIKRRSTIRELAELTGVHASTVSRVMNPATRHLIGAEVVERVLKAAQKLNYSPNRIAATLRTSRSGTIGVILPDITNPIFPPICRGIEDELAKRGMLPLIANAAGTTERKRFVVDQMVGRRVDGLILATAERNDPVLMHCLEEGLPVVVVNRSDDSGLVSCVVGDSQLAMRLAVTHLTKLGHSRIAHLAGPTELSTGFQRKQGFVDAIKENGLKASACPVVECDAYSRAAGLEACEKLLEKHKNVTAIVAGNDLIALGSYDALHAAGLRCPEDISVIGHNDMPLMDAVAPAMTTIHLPLYEMGARAATLIVDTLQGSGKGHVTVVLRPELMIRASTAAPSPARA</sequence>
<evidence type="ECO:0000313" key="6">
    <source>
        <dbReference type="Proteomes" id="UP000494115"/>
    </source>
</evidence>
<dbReference type="GO" id="GO:0000976">
    <property type="term" value="F:transcription cis-regulatory region binding"/>
    <property type="evidence" value="ECO:0007669"/>
    <property type="project" value="TreeGrafter"/>
</dbReference>
<reference evidence="5 6" key="1">
    <citation type="submission" date="2020-04" db="EMBL/GenBank/DDBJ databases">
        <authorList>
            <person name="De Canck E."/>
        </authorList>
    </citation>
    <scope>NUCLEOTIDE SEQUENCE [LARGE SCALE GENOMIC DNA]</scope>
    <source>
        <strain evidence="5 6">LMG 28138</strain>
    </source>
</reference>
<dbReference type="CDD" id="cd06267">
    <property type="entry name" value="PBP1_LacI_sugar_binding-like"/>
    <property type="match status" value="1"/>
</dbReference>
<evidence type="ECO:0000256" key="1">
    <source>
        <dbReference type="ARBA" id="ARBA00023015"/>
    </source>
</evidence>
<dbReference type="PANTHER" id="PTHR30146">
    <property type="entry name" value="LACI-RELATED TRANSCRIPTIONAL REPRESSOR"/>
    <property type="match status" value="1"/>
</dbReference>
<gene>
    <name evidence="5" type="primary">cytR_3</name>
    <name evidence="5" type="ORF">LMG28138_03604</name>
</gene>
<dbReference type="InterPro" id="IPR028082">
    <property type="entry name" value="Peripla_BP_I"/>
</dbReference>
<dbReference type="InterPro" id="IPR000843">
    <property type="entry name" value="HTH_LacI"/>
</dbReference>
<dbReference type="AlphaFoldDB" id="A0A6S7BMX4"/>
<keyword evidence="3" id="KW-0804">Transcription</keyword>
<keyword evidence="2" id="KW-0238">DNA-binding</keyword>
<evidence type="ECO:0000313" key="5">
    <source>
        <dbReference type="EMBL" id="CAB3793915.1"/>
    </source>
</evidence>
<dbReference type="Gene3D" id="1.10.260.40">
    <property type="entry name" value="lambda repressor-like DNA-binding domains"/>
    <property type="match status" value="1"/>
</dbReference>
<dbReference type="Pfam" id="PF13377">
    <property type="entry name" value="Peripla_BP_3"/>
    <property type="match status" value="1"/>
</dbReference>
<protein>
    <submittedName>
        <fullName evidence="5">HTH-type transcriptional repressor CytR</fullName>
    </submittedName>
</protein>